<dbReference type="HOGENOM" id="CLU_040681_8_0_9"/>
<keyword evidence="2" id="KW-0129">CBS domain</keyword>
<name>F6DU41_DESRL</name>
<dbReference type="eggNOG" id="COG0517">
    <property type="taxonomic scope" value="Bacteria"/>
</dbReference>
<reference evidence="5" key="1">
    <citation type="submission" date="2011-05" db="EMBL/GenBank/DDBJ databases">
        <title>Complete sequence of Desulfotomaculum ruminis DSM 2154.</title>
        <authorList>
            <person name="Lucas S."/>
            <person name="Copeland A."/>
            <person name="Lapidus A."/>
            <person name="Cheng J.-F."/>
            <person name="Goodwin L."/>
            <person name="Pitluck S."/>
            <person name="Lu M."/>
            <person name="Detter J.C."/>
            <person name="Han C."/>
            <person name="Tapia R."/>
            <person name="Land M."/>
            <person name="Hauser L."/>
            <person name="Kyrpides N."/>
            <person name="Ivanova N."/>
            <person name="Mikhailova N."/>
            <person name="Pagani I."/>
            <person name="Stams A.J.M."/>
            <person name="Plugge C.M."/>
            <person name="Muyzer G."/>
            <person name="Kuever J."/>
            <person name="Parshina S.N."/>
            <person name="Ivanova A.E."/>
            <person name="Nazina T.N."/>
            <person name="Brambilla E."/>
            <person name="Spring S."/>
            <person name="Klenk H.-P."/>
            <person name="Woyke T."/>
        </authorList>
    </citation>
    <scope>NUCLEOTIDE SEQUENCE [LARGE SCALE GENOMIC DNA]</scope>
    <source>
        <strain evidence="5">ATCC 23193 / DSM 2154 / NCIB 8452 / DL</strain>
    </source>
</reference>
<dbReference type="KEGG" id="dru:Desru_1855"/>
<dbReference type="Gene3D" id="3.10.580.10">
    <property type="entry name" value="CBS-domain"/>
    <property type="match status" value="1"/>
</dbReference>
<evidence type="ECO:0000313" key="5">
    <source>
        <dbReference type="Proteomes" id="UP000009234"/>
    </source>
</evidence>
<reference evidence="4 5" key="2">
    <citation type="journal article" date="2012" name="Stand. Genomic Sci.">
        <title>Complete genome sequence of the sulfate-reducing firmicute Desulfotomaculum ruminis type strain (DL(T)).</title>
        <authorList>
            <person name="Spring S."/>
            <person name="Visser M."/>
            <person name="Lu M."/>
            <person name="Copeland A."/>
            <person name="Lapidus A."/>
            <person name="Lucas S."/>
            <person name="Cheng J.F."/>
            <person name="Han C."/>
            <person name="Tapia R."/>
            <person name="Goodwin L.A."/>
            <person name="Pitluck S."/>
            <person name="Ivanova N."/>
            <person name="Land M."/>
            <person name="Hauser L."/>
            <person name="Larimer F."/>
            <person name="Rohde M."/>
            <person name="Goker M."/>
            <person name="Detter J.C."/>
            <person name="Kyrpides N.C."/>
            <person name="Woyke T."/>
            <person name="Schaap P.J."/>
            <person name="Plugge C.M."/>
            <person name="Muyzer G."/>
            <person name="Kuever J."/>
            <person name="Pereira I.A."/>
            <person name="Parshina S.N."/>
            <person name="Bernier-Latmani R."/>
            <person name="Stams A.J."/>
            <person name="Klenk H.P."/>
        </authorList>
    </citation>
    <scope>NUCLEOTIDE SEQUENCE [LARGE SCALE GENOMIC DNA]</scope>
    <source>
        <strain evidence="5">ATCC 23193 / DSM 2154 / NCIB 8452 / DL</strain>
    </source>
</reference>
<dbReference type="PROSITE" id="PS51371">
    <property type="entry name" value="CBS"/>
    <property type="match status" value="1"/>
</dbReference>
<dbReference type="CDD" id="cd02205">
    <property type="entry name" value="CBS_pair_SF"/>
    <property type="match status" value="1"/>
</dbReference>
<proteinExistence type="predicted"/>
<evidence type="ECO:0000256" key="1">
    <source>
        <dbReference type="ARBA" id="ARBA00022737"/>
    </source>
</evidence>
<dbReference type="InterPro" id="IPR046342">
    <property type="entry name" value="CBS_dom_sf"/>
</dbReference>
<feature type="domain" description="CBS" evidence="3">
    <location>
        <begin position="136"/>
        <end position="192"/>
    </location>
</feature>
<dbReference type="PANTHER" id="PTHR48108:SF26">
    <property type="entry name" value="CBS DOMAIN-CONTAINING PROTEIN DDB_G0289609"/>
    <property type="match status" value="1"/>
</dbReference>
<dbReference type="PANTHER" id="PTHR48108">
    <property type="entry name" value="CBS DOMAIN-CONTAINING PROTEIN CBSX2, CHLOROPLASTIC"/>
    <property type="match status" value="1"/>
</dbReference>
<evidence type="ECO:0000313" key="4">
    <source>
        <dbReference type="EMBL" id="AEG60116.1"/>
    </source>
</evidence>
<dbReference type="InterPro" id="IPR051462">
    <property type="entry name" value="CBS_domain-containing"/>
</dbReference>
<gene>
    <name evidence="4" type="ordered locus">Desru_1855</name>
</gene>
<evidence type="ECO:0000256" key="2">
    <source>
        <dbReference type="PROSITE-ProRule" id="PRU00703"/>
    </source>
</evidence>
<dbReference type="AlphaFoldDB" id="F6DU41"/>
<sequence length="195" mass="22038">MFVKKFTNKILHRFLYKIKQVLLRIQEGESCMPGCMEKKVKDIMLPIQDYATVFLENTLRDAVFVLKNTFYAGCAEGSQAHRSVLVFNSKKKLVGTLGFKEVMHLLRLSKEMPKNRDELFISLCISQSGKKVKDVMAPIGSEFVNAEDSVLDAAHLLIHSGLDLIPVLEKGNVVGMIRSAEIFKEVSQLLEENTF</sequence>
<dbReference type="Pfam" id="PF00571">
    <property type="entry name" value="CBS"/>
    <property type="match status" value="1"/>
</dbReference>
<dbReference type="Proteomes" id="UP000009234">
    <property type="component" value="Chromosome"/>
</dbReference>
<keyword evidence="1" id="KW-0677">Repeat</keyword>
<organism evidence="4 5">
    <name type="scientific">Desulforamulus ruminis (strain ATCC 23193 / DSM 2154 / NCIMB 8452 / DL)</name>
    <name type="common">Desulfotomaculum ruminis</name>
    <dbReference type="NCBI Taxonomy" id="696281"/>
    <lineage>
        <taxon>Bacteria</taxon>
        <taxon>Bacillati</taxon>
        <taxon>Bacillota</taxon>
        <taxon>Clostridia</taxon>
        <taxon>Eubacteriales</taxon>
        <taxon>Peptococcaceae</taxon>
        <taxon>Desulforamulus</taxon>
    </lineage>
</organism>
<accession>F6DU41</accession>
<protein>
    <submittedName>
        <fullName evidence="4">CBS domain containing protein</fullName>
    </submittedName>
</protein>
<dbReference type="STRING" id="696281.Desru_1855"/>
<evidence type="ECO:0000259" key="3">
    <source>
        <dbReference type="PROSITE" id="PS51371"/>
    </source>
</evidence>
<dbReference type="SUPFAM" id="SSF54631">
    <property type="entry name" value="CBS-domain pair"/>
    <property type="match status" value="1"/>
</dbReference>
<dbReference type="EMBL" id="CP002780">
    <property type="protein sequence ID" value="AEG60116.1"/>
    <property type="molecule type" value="Genomic_DNA"/>
</dbReference>
<keyword evidence="5" id="KW-1185">Reference proteome</keyword>
<dbReference type="InterPro" id="IPR000644">
    <property type="entry name" value="CBS_dom"/>
</dbReference>